<gene>
    <name evidence="1" type="ORF">ACFSR0_02305</name>
</gene>
<dbReference type="Proteomes" id="UP001597427">
    <property type="component" value="Unassembled WGS sequence"/>
</dbReference>
<keyword evidence="2" id="KW-1185">Reference proteome</keyword>
<organism evidence="1 2">
    <name type="scientific">Enterococcus camelliae</name>
    <dbReference type="NCBI Taxonomy" id="453959"/>
    <lineage>
        <taxon>Bacteria</taxon>
        <taxon>Bacillati</taxon>
        <taxon>Bacillota</taxon>
        <taxon>Bacilli</taxon>
        <taxon>Lactobacillales</taxon>
        <taxon>Enterococcaceae</taxon>
        <taxon>Enterococcus</taxon>
    </lineage>
</organism>
<comment type="caution">
    <text evidence="1">The sequence shown here is derived from an EMBL/GenBank/DDBJ whole genome shotgun (WGS) entry which is preliminary data.</text>
</comment>
<accession>A0ABW5TID9</accession>
<evidence type="ECO:0000313" key="1">
    <source>
        <dbReference type="EMBL" id="MFD2728268.1"/>
    </source>
</evidence>
<evidence type="ECO:0000313" key="2">
    <source>
        <dbReference type="Proteomes" id="UP001597427"/>
    </source>
</evidence>
<reference evidence="2" key="1">
    <citation type="journal article" date="2019" name="Int. J. Syst. Evol. Microbiol.">
        <title>The Global Catalogue of Microorganisms (GCM) 10K type strain sequencing project: providing services to taxonomists for standard genome sequencing and annotation.</title>
        <authorList>
            <consortium name="The Broad Institute Genomics Platform"/>
            <consortium name="The Broad Institute Genome Sequencing Center for Infectious Disease"/>
            <person name="Wu L."/>
            <person name="Ma J."/>
        </authorList>
    </citation>
    <scope>NUCLEOTIDE SEQUENCE [LARGE SCALE GENOMIC DNA]</scope>
    <source>
        <strain evidence="2">TISTR 932</strain>
    </source>
</reference>
<sequence length="64" mass="7432">MSQLETKAEWLAKQLVQLAQESKDYKQKALLFAARDLLMEQGKRIEQARGQLDGELWSPNQWGE</sequence>
<dbReference type="RefSeq" id="WP_379979507.1">
    <property type="nucleotide sequence ID" value="NZ_JBHUMO010000012.1"/>
</dbReference>
<dbReference type="EMBL" id="JBHUMO010000012">
    <property type="protein sequence ID" value="MFD2728268.1"/>
    <property type="molecule type" value="Genomic_DNA"/>
</dbReference>
<proteinExistence type="predicted"/>
<protein>
    <submittedName>
        <fullName evidence="1">Uncharacterized protein</fullName>
    </submittedName>
</protein>
<name>A0ABW5TID9_9ENTE</name>